<name>A0A1I8AJN1_9BILA</name>
<reference evidence="2" key="1">
    <citation type="submission" date="2016-11" db="UniProtKB">
        <authorList>
            <consortium name="WormBaseParasite"/>
        </authorList>
    </citation>
    <scope>IDENTIFICATION</scope>
</reference>
<organism evidence="1 2">
    <name type="scientific">Steinernema glaseri</name>
    <dbReference type="NCBI Taxonomy" id="37863"/>
    <lineage>
        <taxon>Eukaryota</taxon>
        <taxon>Metazoa</taxon>
        <taxon>Ecdysozoa</taxon>
        <taxon>Nematoda</taxon>
        <taxon>Chromadorea</taxon>
        <taxon>Rhabditida</taxon>
        <taxon>Tylenchina</taxon>
        <taxon>Panagrolaimomorpha</taxon>
        <taxon>Strongyloidoidea</taxon>
        <taxon>Steinernematidae</taxon>
        <taxon>Steinernema</taxon>
    </lineage>
</organism>
<evidence type="ECO:0000313" key="2">
    <source>
        <dbReference type="WBParaSite" id="L893_g6151.t1"/>
    </source>
</evidence>
<evidence type="ECO:0000313" key="1">
    <source>
        <dbReference type="Proteomes" id="UP000095287"/>
    </source>
</evidence>
<dbReference type="Proteomes" id="UP000095287">
    <property type="component" value="Unplaced"/>
</dbReference>
<proteinExistence type="predicted"/>
<accession>A0A1I8AJN1</accession>
<sequence length="177" mass="20154">KSPSCASFLERRVHVRGQEELLAKHFSLKNSYAITFLGPKFLKAIDWFGFSASSSVRAGWEGSLIDEKGKIPLFSLWKGDKINAGTRVSPCRWEGVTPPHKHFGNEDGRCTERKQHKCFVGPTYYVTFMGRGELLVRAEEALTKEQEVRALDHPLDEYVEKVKKVQDPRSPCLDRET</sequence>
<dbReference type="AlphaFoldDB" id="A0A1I8AJN1"/>
<keyword evidence="1" id="KW-1185">Reference proteome</keyword>
<dbReference type="WBParaSite" id="L893_g6151.t1">
    <property type="protein sequence ID" value="L893_g6151.t1"/>
    <property type="gene ID" value="L893_g6151"/>
</dbReference>
<protein>
    <submittedName>
        <fullName evidence="2">CAP-Gly domain-containing protein</fullName>
    </submittedName>
</protein>